<evidence type="ECO:0000256" key="1">
    <source>
        <dbReference type="SAM" id="MobiDB-lite"/>
    </source>
</evidence>
<protein>
    <submittedName>
        <fullName evidence="2">Uncharacterized protein</fullName>
    </submittedName>
</protein>
<dbReference type="Proteomes" id="UP000075901">
    <property type="component" value="Unassembled WGS sequence"/>
</dbReference>
<evidence type="ECO:0000313" key="2">
    <source>
        <dbReference type="EnsemblMetazoa" id="AMAM015185-PA"/>
    </source>
</evidence>
<dbReference type="EnsemblMetazoa" id="AMAM015185-RA">
    <property type="protein sequence ID" value="AMAM015185-PA"/>
    <property type="gene ID" value="AMAM015185"/>
</dbReference>
<proteinExistence type="predicted"/>
<feature type="region of interest" description="Disordered" evidence="1">
    <location>
        <begin position="1"/>
        <end position="49"/>
    </location>
</feature>
<organism evidence="2 3">
    <name type="scientific">Anopheles maculatus</name>
    <dbReference type="NCBI Taxonomy" id="74869"/>
    <lineage>
        <taxon>Eukaryota</taxon>
        <taxon>Metazoa</taxon>
        <taxon>Ecdysozoa</taxon>
        <taxon>Arthropoda</taxon>
        <taxon>Hexapoda</taxon>
        <taxon>Insecta</taxon>
        <taxon>Pterygota</taxon>
        <taxon>Neoptera</taxon>
        <taxon>Endopterygota</taxon>
        <taxon>Diptera</taxon>
        <taxon>Nematocera</taxon>
        <taxon>Culicoidea</taxon>
        <taxon>Culicidae</taxon>
        <taxon>Anophelinae</taxon>
        <taxon>Anopheles</taxon>
        <taxon>Anopheles maculatus group</taxon>
    </lineage>
</organism>
<reference evidence="3" key="1">
    <citation type="submission" date="2013-09" db="EMBL/GenBank/DDBJ databases">
        <title>The Genome Sequence of Anopheles maculatus species B.</title>
        <authorList>
            <consortium name="The Broad Institute Genomics Platform"/>
            <person name="Neafsey D.E."/>
            <person name="Besansky N."/>
            <person name="Howell P."/>
            <person name="Walton C."/>
            <person name="Young S.K."/>
            <person name="Zeng Q."/>
            <person name="Gargeya S."/>
            <person name="Fitzgerald M."/>
            <person name="Haas B."/>
            <person name="Abouelleil A."/>
            <person name="Allen A.W."/>
            <person name="Alvarado L."/>
            <person name="Arachchi H.M."/>
            <person name="Berlin A.M."/>
            <person name="Chapman S.B."/>
            <person name="Gainer-Dewar J."/>
            <person name="Goldberg J."/>
            <person name="Griggs A."/>
            <person name="Gujja S."/>
            <person name="Hansen M."/>
            <person name="Howarth C."/>
            <person name="Imamovic A."/>
            <person name="Ireland A."/>
            <person name="Larimer J."/>
            <person name="McCowan C."/>
            <person name="Murphy C."/>
            <person name="Pearson M."/>
            <person name="Poon T.W."/>
            <person name="Priest M."/>
            <person name="Roberts A."/>
            <person name="Saif S."/>
            <person name="Shea T."/>
            <person name="Sisk P."/>
            <person name="Sykes S."/>
            <person name="Wortman J."/>
            <person name="Nusbaum C."/>
            <person name="Birren B."/>
        </authorList>
    </citation>
    <scope>NUCLEOTIDE SEQUENCE [LARGE SCALE GENOMIC DNA]</scope>
    <source>
        <strain evidence="3">maculatus3</strain>
    </source>
</reference>
<keyword evidence="3" id="KW-1185">Reference proteome</keyword>
<sequence length="121" mass="13938">MSDKSNHSVPASECSINSSSEQENRCTTPPPNTQWGNGHHQLAAKPQPNVFERNYQFARIYEHKRRALAAKMEANEEAQRCFKAQPIRIVEFREAKKLPQFTVPTTPEVMKHKFSKRTAKE</sequence>
<feature type="compositionally biased region" description="Polar residues" evidence="1">
    <location>
        <begin position="14"/>
        <end position="27"/>
    </location>
</feature>
<dbReference type="VEuPathDB" id="VectorBase:AMAM015185"/>
<name>A0A182SX32_9DIPT</name>
<dbReference type="AlphaFoldDB" id="A0A182SX32"/>
<evidence type="ECO:0000313" key="3">
    <source>
        <dbReference type="Proteomes" id="UP000075901"/>
    </source>
</evidence>
<accession>A0A182SX32</accession>
<reference evidence="2" key="2">
    <citation type="submission" date="2020-05" db="UniProtKB">
        <authorList>
            <consortium name="EnsemblMetazoa"/>
        </authorList>
    </citation>
    <scope>IDENTIFICATION</scope>
    <source>
        <strain evidence="2">maculatus3</strain>
    </source>
</reference>